<organism evidence="11 12">
    <name type="scientific">Candidatus Pullichristensenella stercorigallinarum</name>
    <dbReference type="NCBI Taxonomy" id="2840909"/>
    <lineage>
        <taxon>Bacteria</taxon>
        <taxon>Bacillati</taxon>
        <taxon>Bacillota</taxon>
        <taxon>Clostridia</taxon>
        <taxon>Candidatus Pullichristensenella</taxon>
    </lineage>
</organism>
<dbReference type="InterPro" id="IPR042101">
    <property type="entry name" value="SRP54_N_sf"/>
</dbReference>
<feature type="binding site" evidence="9">
    <location>
        <begin position="187"/>
        <end position="191"/>
    </location>
    <ligand>
        <name>GTP</name>
        <dbReference type="ChEBI" id="CHEBI:37565"/>
    </ligand>
</feature>
<dbReference type="SUPFAM" id="SSF47364">
    <property type="entry name" value="Domain of the SRP/SRP receptor G-proteins"/>
    <property type="match status" value="1"/>
</dbReference>
<evidence type="ECO:0000256" key="8">
    <source>
        <dbReference type="ARBA" id="ARBA00048027"/>
    </source>
</evidence>
<dbReference type="FunFam" id="1.20.120.140:FF:000002">
    <property type="entry name" value="Signal recognition particle receptor FtsY"/>
    <property type="match status" value="1"/>
</dbReference>
<reference evidence="11" key="2">
    <citation type="journal article" date="2021" name="PeerJ">
        <title>Extensive microbial diversity within the chicken gut microbiome revealed by metagenomics and culture.</title>
        <authorList>
            <person name="Gilroy R."/>
            <person name="Ravi A."/>
            <person name="Getino M."/>
            <person name="Pursley I."/>
            <person name="Horton D.L."/>
            <person name="Alikhan N.F."/>
            <person name="Baker D."/>
            <person name="Gharbi K."/>
            <person name="Hall N."/>
            <person name="Watson M."/>
            <person name="Adriaenssens E.M."/>
            <person name="Foster-Nyarko E."/>
            <person name="Jarju S."/>
            <person name="Secka A."/>
            <person name="Antonio M."/>
            <person name="Oren A."/>
            <person name="Chaudhuri R.R."/>
            <person name="La Ragione R."/>
            <person name="Hildebrand F."/>
            <person name="Pallen M.J."/>
        </authorList>
    </citation>
    <scope>NUCLEOTIDE SEQUENCE</scope>
    <source>
        <strain evidence="11">ChiSjej6B24-2974</strain>
    </source>
</reference>
<dbReference type="SUPFAM" id="SSF52540">
    <property type="entry name" value="P-loop containing nucleoside triphosphate hydrolases"/>
    <property type="match status" value="1"/>
</dbReference>
<dbReference type="Pfam" id="PF00448">
    <property type="entry name" value="SRP54"/>
    <property type="match status" value="1"/>
</dbReference>
<dbReference type="InterPro" id="IPR027417">
    <property type="entry name" value="P-loop_NTPase"/>
</dbReference>
<evidence type="ECO:0000313" key="11">
    <source>
        <dbReference type="EMBL" id="HIQ81748.1"/>
    </source>
</evidence>
<evidence type="ECO:0000256" key="4">
    <source>
        <dbReference type="ARBA" id="ARBA00022801"/>
    </source>
</evidence>
<name>A0A9D0ZJT4_9FIRM</name>
<dbReference type="EC" id="3.6.5.4" evidence="9"/>
<comment type="caution">
    <text evidence="11">The sequence shown here is derived from an EMBL/GenBank/DDBJ whole genome shotgun (WGS) entry which is preliminary data.</text>
</comment>
<dbReference type="AlphaFoldDB" id="A0A9D0ZJT4"/>
<comment type="subcellular location">
    <subcellularLocation>
        <location evidence="9">Cell membrane</location>
        <topology evidence="9">Peripheral membrane protein</topology>
        <orientation evidence="9">Cytoplasmic side</orientation>
    </subcellularLocation>
    <subcellularLocation>
        <location evidence="9">Cytoplasm</location>
    </subcellularLocation>
</comment>
<protein>
    <recommendedName>
        <fullName evidence="9">Signal recognition particle receptor FtsY</fullName>
        <shortName evidence="9">SRP receptor</shortName>
        <ecNumber evidence="9">3.6.5.4</ecNumber>
    </recommendedName>
</protein>
<dbReference type="SMART" id="SM00962">
    <property type="entry name" value="SRP54"/>
    <property type="match status" value="1"/>
</dbReference>
<dbReference type="InterPro" id="IPR000897">
    <property type="entry name" value="SRP54_GTPase_dom"/>
</dbReference>
<dbReference type="Gene3D" id="3.40.50.300">
    <property type="entry name" value="P-loop containing nucleotide triphosphate hydrolases"/>
    <property type="match status" value="1"/>
</dbReference>
<evidence type="ECO:0000256" key="6">
    <source>
        <dbReference type="ARBA" id="ARBA00023136"/>
    </source>
</evidence>
<dbReference type="GO" id="GO:0005886">
    <property type="term" value="C:plasma membrane"/>
    <property type="evidence" value="ECO:0007669"/>
    <property type="project" value="UniProtKB-SubCell"/>
</dbReference>
<comment type="function">
    <text evidence="9">Involved in targeting and insertion of nascent membrane proteins into the cytoplasmic membrane. Acts as a receptor for the complex formed by the signal recognition particle (SRP) and the ribosome-nascent chain (RNC).</text>
</comment>
<feature type="binding site" evidence="9">
    <location>
        <begin position="251"/>
        <end position="254"/>
    </location>
    <ligand>
        <name>GTP</name>
        <dbReference type="ChEBI" id="CHEBI:37565"/>
    </ligand>
</feature>
<dbReference type="Gene3D" id="1.20.120.140">
    <property type="entry name" value="Signal recognition particle SRP54, nucleotide-binding domain"/>
    <property type="match status" value="1"/>
</dbReference>
<dbReference type="Proteomes" id="UP000824260">
    <property type="component" value="Unassembled WGS sequence"/>
</dbReference>
<dbReference type="EMBL" id="DVFZ01000014">
    <property type="protein sequence ID" value="HIQ81748.1"/>
    <property type="molecule type" value="Genomic_DNA"/>
</dbReference>
<dbReference type="HAMAP" id="MF_00920">
    <property type="entry name" value="FtsY"/>
    <property type="match status" value="1"/>
</dbReference>
<evidence type="ECO:0000256" key="9">
    <source>
        <dbReference type="HAMAP-Rule" id="MF_00920"/>
    </source>
</evidence>
<comment type="subunit">
    <text evidence="9">Part of the signal recognition particle protein translocation system, which is composed of SRP and FtsY.</text>
</comment>
<evidence type="ECO:0000256" key="1">
    <source>
        <dbReference type="ARBA" id="ARBA00022475"/>
    </source>
</evidence>
<dbReference type="InterPro" id="IPR013822">
    <property type="entry name" value="Signal_recog_particl_SRP54_hlx"/>
</dbReference>
<dbReference type="PROSITE" id="PS00300">
    <property type="entry name" value="SRP54"/>
    <property type="match status" value="1"/>
</dbReference>
<dbReference type="GO" id="GO:0005737">
    <property type="term" value="C:cytoplasm"/>
    <property type="evidence" value="ECO:0007669"/>
    <property type="project" value="UniProtKB-SubCell"/>
</dbReference>
<evidence type="ECO:0000256" key="3">
    <source>
        <dbReference type="ARBA" id="ARBA00022741"/>
    </source>
</evidence>
<evidence type="ECO:0000256" key="7">
    <source>
        <dbReference type="ARBA" id="ARBA00023170"/>
    </source>
</evidence>
<dbReference type="FunFam" id="3.40.50.300:FF:000053">
    <property type="entry name" value="Signal recognition particle receptor FtsY"/>
    <property type="match status" value="1"/>
</dbReference>
<dbReference type="GO" id="GO:0005047">
    <property type="term" value="F:signal recognition particle binding"/>
    <property type="evidence" value="ECO:0007669"/>
    <property type="project" value="TreeGrafter"/>
</dbReference>
<dbReference type="GO" id="GO:0005525">
    <property type="term" value="F:GTP binding"/>
    <property type="evidence" value="ECO:0007669"/>
    <property type="project" value="UniProtKB-UniRule"/>
</dbReference>
<evidence type="ECO:0000313" key="12">
    <source>
        <dbReference type="Proteomes" id="UP000824260"/>
    </source>
</evidence>
<comment type="catalytic activity">
    <reaction evidence="8 9">
        <text>GTP + H2O = GDP + phosphate + H(+)</text>
        <dbReference type="Rhea" id="RHEA:19669"/>
        <dbReference type="ChEBI" id="CHEBI:15377"/>
        <dbReference type="ChEBI" id="CHEBI:15378"/>
        <dbReference type="ChEBI" id="CHEBI:37565"/>
        <dbReference type="ChEBI" id="CHEBI:43474"/>
        <dbReference type="ChEBI" id="CHEBI:58189"/>
        <dbReference type="EC" id="3.6.5.4"/>
    </reaction>
</comment>
<keyword evidence="6 9" id="KW-0472">Membrane</keyword>
<feature type="binding site" evidence="9">
    <location>
        <begin position="105"/>
        <end position="112"/>
    </location>
    <ligand>
        <name>GTP</name>
        <dbReference type="ChEBI" id="CHEBI:37565"/>
    </ligand>
</feature>
<dbReference type="SMART" id="SM00382">
    <property type="entry name" value="AAA"/>
    <property type="match status" value="1"/>
</dbReference>
<evidence type="ECO:0000256" key="2">
    <source>
        <dbReference type="ARBA" id="ARBA00022490"/>
    </source>
</evidence>
<accession>A0A9D0ZJT4</accession>
<dbReference type="SMART" id="SM00963">
    <property type="entry name" value="SRP54_N"/>
    <property type="match status" value="1"/>
</dbReference>
<dbReference type="GO" id="GO:0006614">
    <property type="term" value="P:SRP-dependent cotranslational protein targeting to membrane"/>
    <property type="evidence" value="ECO:0007669"/>
    <property type="project" value="InterPro"/>
</dbReference>
<dbReference type="NCBIfam" id="TIGR00064">
    <property type="entry name" value="ftsY"/>
    <property type="match status" value="1"/>
</dbReference>
<dbReference type="InterPro" id="IPR004390">
    <property type="entry name" value="SR_rcpt_FtsY"/>
</dbReference>
<dbReference type="Pfam" id="PF02881">
    <property type="entry name" value="SRP54_N"/>
    <property type="match status" value="1"/>
</dbReference>
<keyword evidence="3 9" id="KW-0547">Nucleotide-binding</keyword>
<comment type="similarity">
    <text evidence="9">Belongs to the GTP-binding SRP family. FtsY subfamily.</text>
</comment>
<dbReference type="GO" id="GO:0003924">
    <property type="term" value="F:GTPase activity"/>
    <property type="evidence" value="ECO:0007669"/>
    <property type="project" value="UniProtKB-UniRule"/>
</dbReference>
<keyword evidence="1 9" id="KW-1003">Cell membrane</keyword>
<dbReference type="InterPro" id="IPR036225">
    <property type="entry name" value="SRP/SRP_N"/>
</dbReference>
<reference evidence="11" key="1">
    <citation type="submission" date="2020-10" db="EMBL/GenBank/DDBJ databases">
        <authorList>
            <person name="Gilroy R."/>
        </authorList>
    </citation>
    <scope>NUCLEOTIDE SEQUENCE</scope>
    <source>
        <strain evidence="11">ChiSjej6B24-2974</strain>
    </source>
</reference>
<gene>
    <name evidence="9 11" type="primary">ftsY</name>
    <name evidence="11" type="ORF">IAA52_01460</name>
</gene>
<feature type="domain" description="SRP54-type proteins GTP-binding" evidence="10">
    <location>
        <begin position="272"/>
        <end position="285"/>
    </location>
</feature>
<dbReference type="PANTHER" id="PTHR43134">
    <property type="entry name" value="SIGNAL RECOGNITION PARTICLE RECEPTOR SUBUNIT ALPHA"/>
    <property type="match status" value="1"/>
</dbReference>
<dbReference type="InterPro" id="IPR003593">
    <property type="entry name" value="AAA+_ATPase"/>
</dbReference>
<keyword evidence="7 9" id="KW-0675">Receptor</keyword>
<keyword evidence="5 9" id="KW-0342">GTP-binding</keyword>
<evidence type="ECO:0000259" key="10">
    <source>
        <dbReference type="PROSITE" id="PS00300"/>
    </source>
</evidence>
<keyword evidence="4 9" id="KW-0378">Hydrolase</keyword>
<evidence type="ECO:0000256" key="5">
    <source>
        <dbReference type="ARBA" id="ARBA00023134"/>
    </source>
</evidence>
<keyword evidence="2 9" id="KW-0963">Cytoplasm</keyword>
<proteinExistence type="inferred from homology"/>
<dbReference type="PANTHER" id="PTHR43134:SF1">
    <property type="entry name" value="SIGNAL RECOGNITION PARTICLE RECEPTOR SUBUNIT ALPHA"/>
    <property type="match status" value="1"/>
</dbReference>
<sequence>MGLFDRIKAGLQKTRAVFSGRMDELVESYKNLDDEFFEDLTDVLIMADVGMKTTELAVNRLREKCKAENIGTPEKAREALKEILVDIMRTEPMRLESPMVLLIIGVNGVGKTTTIGKLATRFKTVGRRVIICAADTFRAAAAEQLTVWAQRADVPIIKQKEGADPAAVVFDGIQAARGRHADILIVDTAGRLHNKAHLMEELKKISRVAEREYPEAKVKALLVIDATTGQNGLQQAMLFKEVANIEGIVLTKLDGTAKGGIAVAIRHELGLPVYYIGFGEQLDDLQPFDAREFVDAIFG</sequence>